<dbReference type="FunFam" id="2.20.100.10:FF:000019">
    <property type="entry name" value="Thrombospondin type 1 domain containing 7A"/>
    <property type="match status" value="1"/>
</dbReference>
<dbReference type="Pfam" id="PF19028">
    <property type="entry name" value="TSP1_spondin"/>
    <property type="match status" value="6"/>
</dbReference>
<evidence type="ECO:0000256" key="15">
    <source>
        <dbReference type="SAM" id="MobiDB-lite"/>
    </source>
</evidence>
<feature type="region of interest" description="Disordered" evidence="15">
    <location>
        <begin position="348"/>
        <end position="369"/>
    </location>
</feature>
<evidence type="ECO:0000256" key="1">
    <source>
        <dbReference type="ARBA" id="ARBA00004251"/>
    </source>
</evidence>
<dbReference type="GO" id="GO:0030036">
    <property type="term" value="P:actin cytoskeleton organization"/>
    <property type="evidence" value="ECO:0007669"/>
    <property type="project" value="TreeGrafter"/>
</dbReference>
<dbReference type="FunFam" id="2.20.100.10:FF:000050">
    <property type="entry name" value="Thrombospondin type 1 domain containing 7B"/>
    <property type="match status" value="1"/>
</dbReference>
<dbReference type="InterPro" id="IPR051418">
    <property type="entry name" value="Spondin/Thrombospondin_T1"/>
</dbReference>
<dbReference type="Gene3D" id="2.20.100.10">
    <property type="entry name" value="Thrombospondin type-1 (TSP1) repeat"/>
    <property type="match status" value="9"/>
</dbReference>
<gene>
    <name evidence="18" type="primary">THSD7A</name>
    <name evidence="18" type="synonym">LOC115578715</name>
</gene>
<evidence type="ECO:0000256" key="8">
    <source>
        <dbReference type="ARBA" id="ARBA00022782"/>
    </source>
</evidence>
<feature type="domain" description="Spondin-like TSP1" evidence="16">
    <location>
        <begin position="719"/>
        <end position="777"/>
    </location>
</feature>
<keyword evidence="10" id="KW-0472">Membrane</keyword>
<keyword evidence="4" id="KW-0037">Angiogenesis</keyword>
<sequence length="1559" mass="174181">FFLRYNFNDYMLVIINRLFLLKEIILFSVSVGPFPDLCVIFTGPWGRCMGSECGPGGSQSRAVWCAHSEGWTTLHTNCDQTERPDNQQSCFRVCDWHKEMYDWQLGAWNQCVPVSMRSSGVQRPAVCTWGEEGIQTREVGCVQKANGEPAEDAICEYFEPRPRLEQACLIPCPRDCVVSEFSLWTPCSKSCGMGLQNRIRFVLAPPLFGGSACPNLTEFQTCQPGSCEGEESLYSLRVGPWGPCSVKDPETKELIKKKRNRNRQNRQGGKFWDLQVGYQTREVNCVHKSGNVEALSLCSQEILPVTFQACVMTKDCDVTEWSEWSACSKECYDPNGPNGQRIRTRKVSQFPSGEGGDCPELEEKEPCSPQGDGVPPCIVYSWKTTEWTECRVDVLLSQQDRRRGNQTGLCGGGIQTREVYCVQSSADTPPNLKLRPMDNDLCLSIPPNTTQLCHISCPVECEVSSWSAWGPCTYENCQDQAAKKGFKLRKRKIVNEPTGGTGNCPHLVEAIPCEEPSCYDWLVVKLEECIPDNEKECGPGTQNPQVQCVNSDGEYVERQLCRDAILPMPAICEVPCPKDCALSPWTPWSMCSHTCSGKNTEGKQTRARSILAYNAGEGGIQCPNISSLQEVRNCNDHPCTVYHWQTSAWGQCIEDSSIPATNTSVSQTRHDEASCSVGMQTRKVICVRVNVGQVPPKKCPESLRPDTVRPCLLPCKRDCIVTPYSEWSPCPTTCQAGGKTKKKHSRKRIIIQSPANGGQDCPEVLTQERDCESPSVCQGYRWKTHKWRRCQLVPWSVRQDSPGAQEICGPGMQVRAVSCRKQDGGQADIETCLKIARYMPPITQPCQLPCQEDCQLSTWSKFSPCIADCVGVRTRKRMLIGKSKKRDQCKNNQVYPLSETQYCPCNKYNAQPLGNWSDCVLPEGGRMEGQLGMRVQGDIKECGQGYRYQATVCYDQDNRIVETSRCNSHGYIEEACIIPCPSDCKLSEWSNWSRCSKSCGSGVKVRSKWLREKPYNGGRPCPKLDHVNQVYEVVPCLSNCGQYVWVAEPWSVWRVSNVDLRDNCGEGVQTRKYWSIMVNNRNPCFSRCMLNTIDGPSEQVEDYLCDPEDMPLGARNSQLPCPEDCVLSDWGAWSPCPLVRMMHHLILLCYSSIQCFIFATEVGSHQTEKPCKLNNNCFHYSYNITDWSTCQLSDRAVCGNGIKTRMLDCVRSDGKSVDLKFCKERKWQMNASCVVECPVNCQLSDWSPWSECTHTCGLAGKLWRKRTVIQAPQGDGRPCPSQMEQWKPCLVKPCYSWRYSSWSECKTEGARCGEGLHFRNVSCFVSDGSDEQDSSLVDDELCGDLAPSVDGDTHMILQEPCTAPCPGECYLTDWTVWSPCQLSCVGGDDVGFGSVQVRSRAVVAQDPENLLQCPEQELEARPCTGQSGRCFEYKWRTGPWRGSSRHVWCQRFDGLNVTGGCPVSAKPMADRSCDPPCTKPRSLCTEAGVCGCEEGYTEVMTSDGLLDQCTVIPVLEIPTAGDNKADVKTIRAFSPIQPEASSPGRAGRTWFLQPFGPGE</sequence>
<dbReference type="Pfam" id="PF23308">
    <property type="entry name" value="TSP1_TSH7A-B_C"/>
    <property type="match status" value="1"/>
</dbReference>
<name>A0A671WIC4_SPAAU</name>
<evidence type="ECO:0000256" key="14">
    <source>
        <dbReference type="ARBA" id="ARBA00069078"/>
    </source>
</evidence>
<feature type="region of interest" description="Disordered" evidence="15">
    <location>
        <begin position="1538"/>
        <end position="1559"/>
    </location>
</feature>
<evidence type="ECO:0000256" key="2">
    <source>
        <dbReference type="ARBA" id="ARBA00004316"/>
    </source>
</evidence>
<reference evidence="18" key="1">
    <citation type="submission" date="2021-04" db="EMBL/GenBank/DDBJ databases">
        <authorList>
            <consortium name="Wellcome Sanger Institute Data Sharing"/>
        </authorList>
    </citation>
    <scope>NUCLEOTIDE SEQUENCE [LARGE SCALE GENOMIC DNA]</scope>
</reference>
<evidence type="ECO:0000313" key="18">
    <source>
        <dbReference type="Ensembl" id="ENSSAUP00010036321.1"/>
    </source>
</evidence>
<keyword evidence="5" id="KW-0812">Transmembrane</keyword>
<keyword evidence="3" id="KW-1003">Cell membrane</keyword>
<dbReference type="PROSITE" id="PS50092">
    <property type="entry name" value="TSP1"/>
    <property type="match status" value="12"/>
</dbReference>
<dbReference type="SMART" id="SM00209">
    <property type="entry name" value="TSP1"/>
    <property type="match status" value="13"/>
</dbReference>
<keyword evidence="13" id="KW-0966">Cell projection</keyword>
<feature type="domain" description="Thrombospondin type-1" evidence="17">
    <location>
        <begin position="1475"/>
        <end position="1514"/>
    </location>
</feature>
<keyword evidence="9" id="KW-1133">Transmembrane helix</keyword>
<keyword evidence="19" id="KW-1185">Reference proteome</keyword>
<dbReference type="GeneTree" id="ENSGT00940000155427"/>
<keyword evidence="8" id="KW-0221">Differentiation</keyword>
<dbReference type="FunFam" id="2.20.100.10:FF:000018">
    <property type="entry name" value="Thrombospondin type 1 domain containing 7A"/>
    <property type="match status" value="1"/>
</dbReference>
<evidence type="ECO:0000256" key="10">
    <source>
        <dbReference type="ARBA" id="ARBA00023136"/>
    </source>
</evidence>
<dbReference type="InterPro" id="IPR036383">
    <property type="entry name" value="TSP1_rpt_sf"/>
</dbReference>
<feature type="domain" description="Spondin-like TSP1" evidence="16">
    <location>
        <begin position="176"/>
        <end position="227"/>
    </location>
</feature>
<dbReference type="GO" id="GO:0005886">
    <property type="term" value="C:plasma membrane"/>
    <property type="evidence" value="ECO:0007669"/>
    <property type="project" value="UniProtKB-SubCell"/>
</dbReference>
<dbReference type="FunFam" id="2.20.100.10:FF:000015">
    <property type="entry name" value="Thrombospondin, type I, domain containing 7A"/>
    <property type="match status" value="1"/>
</dbReference>
<reference evidence="18" key="3">
    <citation type="submission" date="2025-09" db="UniProtKB">
        <authorList>
            <consortium name="Ensembl"/>
        </authorList>
    </citation>
    <scope>IDENTIFICATION</scope>
</reference>
<dbReference type="PANTHER" id="PTHR11311">
    <property type="entry name" value="SPONDIN"/>
    <property type="match status" value="1"/>
</dbReference>
<evidence type="ECO:0000256" key="9">
    <source>
        <dbReference type="ARBA" id="ARBA00022989"/>
    </source>
</evidence>
<comment type="subcellular location">
    <subcellularLocation>
        <location evidence="1">Cell membrane</location>
        <topology evidence="1">Single-pass type I membrane protein</topology>
    </subcellularLocation>
    <subcellularLocation>
        <location evidence="2">Cell projection</location>
    </subcellularLocation>
</comment>
<dbReference type="InterPro" id="IPR044004">
    <property type="entry name" value="TSP1_spondin_dom"/>
</dbReference>
<organism evidence="18 19">
    <name type="scientific">Sparus aurata</name>
    <name type="common">Gilthead sea bream</name>
    <dbReference type="NCBI Taxonomy" id="8175"/>
    <lineage>
        <taxon>Eukaryota</taxon>
        <taxon>Metazoa</taxon>
        <taxon>Chordata</taxon>
        <taxon>Craniata</taxon>
        <taxon>Vertebrata</taxon>
        <taxon>Euteleostomi</taxon>
        <taxon>Actinopterygii</taxon>
        <taxon>Neopterygii</taxon>
        <taxon>Teleostei</taxon>
        <taxon>Neoteleostei</taxon>
        <taxon>Acanthomorphata</taxon>
        <taxon>Eupercaria</taxon>
        <taxon>Spariformes</taxon>
        <taxon>Sparidae</taxon>
        <taxon>Sparus</taxon>
    </lineage>
</organism>
<evidence type="ECO:0000313" key="19">
    <source>
        <dbReference type="Proteomes" id="UP000472265"/>
    </source>
</evidence>
<feature type="domain" description="Spondin-like TSP1" evidence="16">
    <location>
        <begin position="316"/>
        <end position="369"/>
    </location>
</feature>
<evidence type="ECO:0000256" key="13">
    <source>
        <dbReference type="ARBA" id="ARBA00023273"/>
    </source>
</evidence>
<feature type="domain" description="Spondin-like TSP1" evidence="16">
    <location>
        <begin position="984"/>
        <end position="1026"/>
    </location>
</feature>
<dbReference type="Pfam" id="PF00090">
    <property type="entry name" value="TSP_1"/>
    <property type="match status" value="2"/>
</dbReference>
<accession>A0A671WIC4</accession>
<dbReference type="FunFam" id="2.20.100.10:FF:000020">
    <property type="entry name" value="Thrombospondin type 1 domain containing 7A"/>
    <property type="match status" value="1"/>
</dbReference>
<dbReference type="InterPro" id="IPR056991">
    <property type="entry name" value="TSP1_TSH7A-B_C"/>
</dbReference>
<reference evidence="18" key="2">
    <citation type="submission" date="2025-08" db="UniProtKB">
        <authorList>
            <consortium name="Ensembl"/>
        </authorList>
    </citation>
    <scope>IDENTIFICATION</scope>
</reference>
<keyword evidence="7" id="KW-0677">Repeat</keyword>
<keyword evidence="6" id="KW-0732">Signal</keyword>
<dbReference type="Ensembl" id="ENSSAUT00010038242.1">
    <property type="protein sequence ID" value="ENSSAUP00010036321.1"/>
    <property type="gene ID" value="ENSSAUG00010015088.1"/>
</dbReference>
<keyword evidence="12" id="KW-0325">Glycoprotein</keyword>
<dbReference type="InterPro" id="IPR000884">
    <property type="entry name" value="TSP1_rpt"/>
</dbReference>
<dbReference type="SUPFAM" id="SSF82895">
    <property type="entry name" value="TSP-1 type 1 repeat"/>
    <property type="match status" value="9"/>
</dbReference>
<dbReference type="FunFam" id="2.20.100.10:FF:000031">
    <property type="entry name" value="Thrombospondin type 1 domain containing 7A"/>
    <property type="match status" value="1"/>
</dbReference>
<evidence type="ECO:0000256" key="5">
    <source>
        <dbReference type="ARBA" id="ARBA00022692"/>
    </source>
</evidence>
<evidence type="ECO:0000256" key="3">
    <source>
        <dbReference type="ARBA" id="ARBA00022475"/>
    </source>
</evidence>
<evidence type="ECO:0000256" key="6">
    <source>
        <dbReference type="ARBA" id="ARBA00022729"/>
    </source>
</evidence>
<dbReference type="GO" id="GO:0042995">
    <property type="term" value="C:cell projection"/>
    <property type="evidence" value="ECO:0007669"/>
    <property type="project" value="UniProtKB-SubCell"/>
</dbReference>
<dbReference type="FunFam" id="2.20.100.10:FF:000017">
    <property type="entry name" value="Thrombospondin type 1 domain containing 7A"/>
    <property type="match status" value="1"/>
</dbReference>
<evidence type="ECO:0000256" key="12">
    <source>
        <dbReference type="ARBA" id="ARBA00023180"/>
    </source>
</evidence>
<evidence type="ECO:0000259" key="17">
    <source>
        <dbReference type="Pfam" id="PF23308"/>
    </source>
</evidence>
<dbReference type="Proteomes" id="UP000472265">
    <property type="component" value="Chromosome 3"/>
</dbReference>
<keyword evidence="11" id="KW-1015">Disulfide bond</keyword>
<evidence type="ECO:0000256" key="4">
    <source>
        <dbReference type="ARBA" id="ARBA00022657"/>
    </source>
</evidence>
<feature type="domain" description="Spondin-like TSP1" evidence="16">
    <location>
        <begin position="1241"/>
        <end position="1294"/>
    </location>
</feature>
<dbReference type="GO" id="GO:0001525">
    <property type="term" value="P:angiogenesis"/>
    <property type="evidence" value="ECO:0007669"/>
    <property type="project" value="UniProtKB-KW"/>
</dbReference>
<evidence type="ECO:0000256" key="7">
    <source>
        <dbReference type="ARBA" id="ARBA00022737"/>
    </source>
</evidence>
<feature type="domain" description="Spondin-like TSP1" evidence="16">
    <location>
        <begin position="580"/>
        <end position="639"/>
    </location>
</feature>
<evidence type="ECO:0000256" key="11">
    <source>
        <dbReference type="ARBA" id="ARBA00023157"/>
    </source>
</evidence>
<evidence type="ECO:0000259" key="16">
    <source>
        <dbReference type="Pfam" id="PF19028"/>
    </source>
</evidence>
<protein>
    <recommendedName>
        <fullName evidence="14">Thrombospondin type-1 domain-containing protein 7A</fullName>
    </recommendedName>
</protein>
<dbReference type="GO" id="GO:0030154">
    <property type="term" value="P:cell differentiation"/>
    <property type="evidence" value="ECO:0007669"/>
    <property type="project" value="UniProtKB-KW"/>
</dbReference>
<dbReference type="PANTHER" id="PTHR11311:SF8">
    <property type="entry name" value="THROMBOSPONDIN TYPE-1 DOMAIN-CONTAINING PROTEIN 7A"/>
    <property type="match status" value="1"/>
</dbReference>
<dbReference type="Pfam" id="PF19030">
    <property type="entry name" value="TSP1_ADAMTS"/>
    <property type="match status" value="1"/>
</dbReference>
<proteinExistence type="predicted"/>
<dbReference type="FunFam" id="2.20.100.10:FF:000014">
    <property type="entry name" value="Thrombospondin type 1 domain containing 7A"/>
    <property type="match status" value="1"/>
</dbReference>